<dbReference type="KEGG" id="dpc:A6048_15950"/>
<evidence type="ECO:0000313" key="8">
    <source>
        <dbReference type="EMBL" id="AWH96730.1"/>
    </source>
</evidence>
<dbReference type="InterPro" id="IPR013766">
    <property type="entry name" value="Thioredoxin_domain"/>
</dbReference>
<dbReference type="RefSeq" id="WP_162845675.1">
    <property type="nucleotide sequence ID" value="NZ_CP015453.1"/>
</dbReference>
<evidence type="ECO:0000256" key="1">
    <source>
        <dbReference type="ARBA" id="ARBA00005791"/>
    </source>
</evidence>
<dbReference type="InterPro" id="IPR036249">
    <property type="entry name" value="Thioredoxin-like_sf"/>
</dbReference>
<sequence>MSRRPSVPVIALSVVVTLLIVLVVILLARDVTGGDQPAAGSATGSAAVSDERQTSPQQAPGPESMEGIARFEEGDPMAMGSVDARVVMTVYSDFRCPFCAKFSREVEPALIEEYVDGGDLRIEWVDLPIFGEESMMAARAGRAAADQGRFWEFTEVVFADAPDRGHPDLGEEELVGYAAEAGVPDLERFRADMTGAAYDEAIRADYQAATALGATSTPTFLINGTGIVGARSVETFRTVIDNSLDG</sequence>
<evidence type="ECO:0000259" key="7">
    <source>
        <dbReference type="PROSITE" id="PS51352"/>
    </source>
</evidence>
<reference evidence="8 9" key="1">
    <citation type="submission" date="2016-04" db="EMBL/GenBank/DDBJ databases">
        <title>Complete genome sequence of the haloalkaliphilic hydrocarbon-degrading bacterium Dietzia psychralcaliphila ILA-1T, isolated from a drain of a fish product-processing plant.</title>
        <authorList>
            <person name="Zhao J."/>
            <person name="Hu B."/>
            <person name="Geng S."/>
            <person name="Nie Y."/>
            <person name="Tang Y."/>
        </authorList>
    </citation>
    <scope>NUCLEOTIDE SEQUENCE [LARGE SCALE GENOMIC DNA]</scope>
    <source>
        <strain evidence="8 9">ILA-1</strain>
    </source>
</reference>
<evidence type="ECO:0000256" key="4">
    <source>
        <dbReference type="ARBA" id="ARBA00023157"/>
    </source>
</evidence>
<dbReference type="EMBL" id="CP015453">
    <property type="protein sequence ID" value="AWH96730.1"/>
    <property type="molecule type" value="Genomic_DNA"/>
</dbReference>
<dbReference type="InterPro" id="IPR012336">
    <property type="entry name" value="Thioredoxin-like_fold"/>
</dbReference>
<dbReference type="GO" id="GO:0016491">
    <property type="term" value="F:oxidoreductase activity"/>
    <property type="evidence" value="ECO:0007669"/>
    <property type="project" value="UniProtKB-KW"/>
</dbReference>
<dbReference type="Gene3D" id="3.40.30.10">
    <property type="entry name" value="Glutaredoxin"/>
    <property type="match status" value="1"/>
</dbReference>
<dbReference type="Proteomes" id="UP000244903">
    <property type="component" value="Chromosome"/>
</dbReference>
<protein>
    <recommendedName>
        <fullName evidence="7">Thioredoxin domain-containing protein</fullName>
    </recommendedName>
</protein>
<keyword evidence="2" id="KW-0732">Signal</keyword>
<name>A0AAD0NNI4_9ACTN</name>
<evidence type="ECO:0000256" key="2">
    <source>
        <dbReference type="ARBA" id="ARBA00022729"/>
    </source>
</evidence>
<comment type="similarity">
    <text evidence="1">Belongs to the thioredoxin family. DsbA subfamily.</text>
</comment>
<evidence type="ECO:0000256" key="3">
    <source>
        <dbReference type="ARBA" id="ARBA00023002"/>
    </source>
</evidence>
<keyword evidence="5" id="KW-0676">Redox-active center</keyword>
<accession>A0AAD0NNI4</accession>
<feature type="compositionally biased region" description="Low complexity" evidence="6">
    <location>
        <begin position="38"/>
        <end position="47"/>
    </location>
</feature>
<dbReference type="PROSITE" id="PS51352">
    <property type="entry name" value="THIOREDOXIN_2"/>
    <property type="match status" value="1"/>
</dbReference>
<keyword evidence="4" id="KW-1015">Disulfide bond</keyword>
<evidence type="ECO:0000256" key="6">
    <source>
        <dbReference type="SAM" id="MobiDB-lite"/>
    </source>
</evidence>
<organism evidence="8 9">
    <name type="scientific">Dietzia psychralcaliphila</name>
    <dbReference type="NCBI Taxonomy" id="139021"/>
    <lineage>
        <taxon>Bacteria</taxon>
        <taxon>Bacillati</taxon>
        <taxon>Actinomycetota</taxon>
        <taxon>Actinomycetes</taxon>
        <taxon>Mycobacteriales</taxon>
        <taxon>Dietziaceae</taxon>
        <taxon>Dietzia</taxon>
    </lineage>
</organism>
<feature type="domain" description="Thioredoxin" evidence="7">
    <location>
        <begin position="49"/>
        <end position="245"/>
    </location>
</feature>
<dbReference type="PANTHER" id="PTHR13887">
    <property type="entry name" value="GLUTATHIONE S-TRANSFERASE KAPPA"/>
    <property type="match status" value="1"/>
</dbReference>
<dbReference type="Pfam" id="PF13462">
    <property type="entry name" value="Thioredoxin_4"/>
    <property type="match status" value="1"/>
</dbReference>
<proteinExistence type="inferred from homology"/>
<evidence type="ECO:0000313" key="9">
    <source>
        <dbReference type="Proteomes" id="UP000244903"/>
    </source>
</evidence>
<keyword evidence="3" id="KW-0560">Oxidoreductase</keyword>
<keyword evidence="9" id="KW-1185">Reference proteome</keyword>
<evidence type="ECO:0000256" key="5">
    <source>
        <dbReference type="ARBA" id="ARBA00023284"/>
    </source>
</evidence>
<dbReference type="PANTHER" id="PTHR13887:SF14">
    <property type="entry name" value="DISULFIDE BOND FORMATION PROTEIN D"/>
    <property type="match status" value="1"/>
</dbReference>
<dbReference type="AlphaFoldDB" id="A0AAD0NNI4"/>
<gene>
    <name evidence="8" type="ORF">A6048_15950</name>
</gene>
<dbReference type="SUPFAM" id="SSF52833">
    <property type="entry name" value="Thioredoxin-like"/>
    <property type="match status" value="1"/>
</dbReference>
<feature type="region of interest" description="Disordered" evidence="6">
    <location>
        <begin position="38"/>
        <end position="64"/>
    </location>
</feature>